<sequence length="438" mass="49672">MILESNTLERASSNSNHTYKIQDDNPECLVVNSIIEDHSNIPERKESIEIKHAVKKSATRSFFDSSKTGPINLNNNETSMSESKMNLDEIKHAVKKSATKVLFEDNDIERIRRRANKIEFDSQSIGTSQETDCSNSDNYLSGAKTHTLKSKSRKVGQKINSFEKRDSAISPPNKKLKLLGENNLVQKPINSSSDNSIHKDQGTKKRSTIIKENSELENLSGQNLQQENQSNEDNGEEILTESTRNEVIAKIFPDRSGRDRSSGVHKKPLKSKSKFSKYPTRPHKIEPPKPPQEIPIGDRISAWNQLKSGYLNRRKIAIAKSENSKSGDQIKSESTQEPQLRIFNEDIQIKMQNNEPGTLNDLFGRLKAFLRDKAQTSLNSYILDGNEDLLILFGRREIPYDDLSNLVLNSSSVYVEENDWRKRASLDKDGKEKEEADN</sequence>
<comment type="caution">
    <text evidence="2">The sequence shown here is derived from an EMBL/GenBank/DDBJ whole genome shotgun (WGS) entry which is preliminary data.</text>
</comment>
<evidence type="ECO:0000256" key="1">
    <source>
        <dbReference type="SAM" id="MobiDB-lite"/>
    </source>
</evidence>
<feature type="compositionally biased region" description="Basic residues" evidence="1">
    <location>
        <begin position="146"/>
        <end position="156"/>
    </location>
</feature>
<name>A0AAU9J835_9CILI</name>
<keyword evidence="3" id="KW-1185">Reference proteome</keyword>
<feature type="region of interest" description="Disordered" evidence="1">
    <location>
        <begin position="186"/>
        <end position="205"/>
    </location>
</feature>
<feature type="region of interest" description="Disordered" evidence="1">
    <location>
        <begin position="144"/>
        <end position="180"/>
    </location>
</feature>
<feature type="region of interest" description="Disordered" evidence="1">
    <location>
        <begin position="1"/>
        <end position="20"/>
    </location>
</feature>
<organism evidence="2 3">
    <name type="scientific">Blepharisma stoltei</name>
    <dbReference type="NCBI Taxonomy" id="1481888"/>
    <lineage>
        <taxon>Eukaryota</taxon>
        <taxon>Sar</taxon>
        <taxon>Alveolata</taxon>
        <taxon>Ciliophora</taxon>
        <taxon>Postciliodesmatophora</taxon>
        <taxon>Heterotrichea</taxon>
        <taxon>Heterotrichida</taxon>
        <taxon>Blepharismidae</taxon>
        <taxon>Blepharisma</taxon>
    </lineage>
</organism>
<feature type="compositionally biased region" description="Basic residues" evidence="1">
    <location>
        <begin position="263"/>
        <end position="275"/>
    </location>
</feature>
<dbReference type="EMBL" id="CAJZBQ010000036">
    <property type="protein sequence ID" value="CAG9324354.1"/>
    <property type="molecule type" value="Genomic_DNA"/>
</dbReference>
<evidence type="ECO:0000313" key="3">
    <source>
        <dbReference type="Proteomes" id="UP001162131"/>
    </source>
</evidence>
<feature type="compositionally biased region" description="Polar residues" evidence="1">
    <location>
        <begin position="186"/>
        <end position="195"/>
    </location>
</feature>
<dbReference type="AlphaFoldDB" id="A0AAU9J835"/>
<dbReference type="Proteomes" id="UP001162131">
    <property type="component" value="Unassembled WGS sequence"/>
</dbReference>
<feature type="compositionally biased region" description="Polar residues" evidence="1">
    <location>
        <begin position="216"/>
        <end position="232"/>
    </location>
</feature>
<accession>A0AAU9J835</accession>
<feature type="compositionally biased region" description="Basic and acidic residues" evidence="1">
    <location>
        <begin position="252"/>
        <end position="262"/>
    </location>
</feature>
<feature type="compositionally biased region" description="Polar residues" evidence="1">
    <location>
        <begin position="1"/>
        <end position="19"/>
    </location>
</feature>
<reference evidence="2" key="1">
    <citation type="submission" date="2021-09" db="EMBL/GenBank/DDBJ databases">
        <authorList>
            <consortium name="AG Swart"/>
            <person name="Singh M."/>
            <person name="Singh A."/>
            <person name="Seah K."/>
            <person name="Emmerich C."/>
        </authorList>
    </citation>
    <scope>NUCLEOTIDE SEQUENCE</scope>
    <source>
        <strain evidence="2">ATCC30299</strain>
    </source>
</reference>
<feature type="region of interest" description="Disordered" evidence="1">
    <location>
        <begin position="214"/>
        <end position="296"/>
    </location>
</feature>
<proteinExistence type="predicted"/>
<gene>
    <name evidence="2" type="ORF">BSTOLATCC_MIC36146</name>
</gene>
<evidence type="ECO:0000313" key="2">
    <source>
        <dbReference type="EMBL" id="CAG9324354.1"/>
    </source>
</evidence>
<protein>
    <submittedName>
        <fullName evidence="2">Uncharacterized protein</fullName>
    </submittedName>
</protein>